<organism evidence="1 2">
    <name type="scientific">Neomoorella thermoacetica</name>
    <name type="common">Clostridium thermoaceticum</name>
    <dbReference type="NCBI Taxonomy" id="1525"/>
    <lineage>
        <taxon>Bacteria</taxon>
        <taxon>Bacillati</taxon>
        <taxon>Bacillota</taxon>
        <taxon>Clostridia</taxon>
        <taxon>Neomoorellales</taxon>
        <taxon>Neomoorellaceae</taxon>
        <taxon>Neomoorella</taxon>
    </lineage>
</organism>
<dbReference type="EMBL" id="MIHH01000014">
    <property type="protein sequence ID" value="OIQ08190.1"/>
    <property type="molecule type" value="Genomic_DNA"/>
</dbReference>
<dbReference type="Proteomes" id="UP000182743">
    <property type="component" value="Unassembled WGS sequence"/>
</dbReference>
<gene>
    <name evidence="1" type="ORF">MOOR_21600</name>
</gene>
<sequence length="38" mass="4191">MAKAVALILIALIGGSTLYAFYRGVILAIFQPYFKTQQ</sequence>
<proteinExistence type="predicted"/>
<comment type="caution">
    <text evidence="1">The sequence shown here is derived from an EMBL/GenBank/DDBJ whole genome shotgun (WGS) entry which is preliminary data.</text>
</comment>
<evidence type="ECO:0000313" key="2">
    <source>
        <dbReference type="Proteomes" id="UP000182743"/>
    </source>
</evidence>
<protein>
    <submittedName>
        <fullName evidence="1">Uncharacterized protein</fullName>
    </submittedName>
</protein>
<evidence type="ECO:0000313" key="1">
    <source>
        <dbReference type="EMBL" id="OIQ08190.1"/>
    </source>
</evidence>
<dbReference type="AlphaFoldDB" id="A0A1J5JF81"/>
<accession>A0A1J5JF81</accession>
<name>A0A1J5JF81_NEOTH</name>
<reference evidence="1 2" key="1">
    <citation type="submission" date="2016-08" db="EMBL/GenBank/DDBJ databases">
        <title>Genome-based comparison of Moorella thermoacetic strains.</title>
        <authorList>
            <person name="Poehlein A."/>
            <person name="Bengelsdorf F.R."/>
            <person name="Esser C."/>
            <person name="Duerre P."/>
            <person name="Daniel R."/>
        </authorList>
    </citation>
    <scope>NUCLEOTIDE SEQUENCE [LARGE SCALE GENOMIC DNA]</scope>
    <source>
        <strain evidence="1 2">DSM 11768</strain>
    </source>
</reference>